<evidence type="ECO:0000256" key="8">
    <source>
        <dbReference type="ARBA" id="ARBA00023033"/>
    </source>
</evidence>
<dbReference type="InterPro" id="IPR002397">
    <property type="entry name" value="Cyt_P450_B"/>
</dbReference>
<dbReference type="EMBL" id="SMKW01000115">
    <property type="protein sequence ID" value="TDD36038.1"/>
    <property type="molecule type" value="Genomic_DNA"/>
</dbReference>
<evidence type="ECO:0000256" key="9">
    <source>
        <dbReference type="RuleBase" id="RU000461"/>
    </source>
</evidence>
<sequence length="403" mass="44414">MVELDPTGRNVHGEVARLRENGPAALVLLPGEVRAWSVTRPELIKRLAGDPRVSRDPRRHWSAMATVPPDWPLNAFVQLKSLITAYGEDHRRLRKPLSGTFGRRRLELLRPRIEEIVDRLIDDMDADAGTPICLRERFAAQVPAEVMWDLFGVPDSLRARFSSGLPRFTNTAATPDEAGAAFNEMVSCATELLAVKRVFPGQDLATDLVEGQASDQSMTDEVLIHTLITMLGAGIDTTSNHIANAARALAVDPVQRRLAVSGEVGWDDVVEESLRRDGPVMHLPLRFAVEDFDLEGVTIKQGDAILLAFGAPGRDPSWHVDAHEFDLTRSEKDHLAFGYGVHYCVGAPLARLEGAIALERLFTCFPDLELAVPPDELIPHTSFIGCGFQSLPVNLRPRVPAER</sequence>
<keyword evidence="5 9" id="KW-0479">Metal-binding</keyword>
<evidence type="ECO:0000256" key="5">
    <source>
        <dbReference type="ARBA" id="ARBA00022723"/>
    </source>
</evidence>
<evidence type="ECO:0000256" key="6">
    <source>
        <dbReference type="ARBA" id="ARBA00023002"/>
    </source>
</evidence>
<dbReference type="AlphaFoldDB" id="A0A4R4XW92"/>
<evidence type="ECO:0000256" key="4">
    <source>
        <dbReference type="ARBA" id="ARBA00022617"/>
    </source>
</evidence>
<keyword evidence="11" id="KW-1185">Reference proteome</keyword>
<keyword evidence="6 9" id="KW-0560">Oxidoreductase</keyword>
<proteinExistence type="inferred from homology"/>
<dbReference type="Gene3D" id="1.10.630.10">
    <property type="entry name" value="Cytochrome P450"/>
    <property type="match status" value="1"/>
</dbReference>
<gene>
    <name evidence="10" type="ORF">E1288_42495</name>
</gene>
<dbReference type="SUPFAM" id="SSF48264">
    <property type="entry name" value="Cytochrome P450"/>
    <property type="match status" value="1"/>
</dbReference>
<dbReference type="PROSITE" id="PS00086">
    <property type="entry name" value="CYTOCHROME_P450"/>
    <property type="match status" value="1"/>
</dbReference>
<evidence type="ECO:0000313" key="11">
    <source>
        <dbReference type="Proteomes" id="UP000294947"/>
    </source>
</evidence>
<keyword evidence="8 9" id="KW-0503">Monooxygenase</keyword>
<keyword evidence="7 9" id="KW-0408">Iron</keyword>
<evidence type="ECO:0000313" key="10">
    <source>
        <dbReference type="EMBL" id="TDD36038.1"/>
    </source>
</evidence>
<evidence type="ECO:0000256" key="3">
    <source>
        <dbReference type="ARBA" id="ARBA00022490"/>
    </source>
</evidence>
<protein>
    <submittedName>
        <fullName evidence="10">Cytochrome P450</fullName>
    </submittedName>
</protein>
<dbReference type="GO" id="GO:0016705">
    <property type="term" value="F:oxidoreductase activity, acting on paired donors, with incorporation or reduction of molecular oxygen"/>
    <property type="evidence" value="ECO:0007669"/>
    <property type="project" value="InterPro"/>
</dbReference>
<accession>A0A4R4XW92</accession>
<dbReference type="InterPro" id="IPR017972">
    <property type="entry name" value="Cyt_P450_CS"/>
</dbReference>
<organism evidence="10 11">
    <name type="scientific">Saccharopolyspora elongata</name>
    <dbReference type="NCBI Taxonomy" id="2530387"/>
    <lineage>
        <taxon>Bacteria</taxon>
        <taxon>Bacillati</taxon>
        <taxon>Actinomycetota</taxon>
        <taxon>Actinomycetes</taxon>
        <taxon>Pseudonocardiales</taxon>
        <taxon>Pseudonocardiaceae</taxon>
        <taxon>Saccharopolyspora</taxon>
    </lineage>
</organism>
<comment type="caution">
    <text evidence="10">The sequence shown here is derived from an EMBL/GenBank/DDBJ whole genome shotgun (WGS) entry which is preliminary data.</text>
</comment>
<dbReference type="FunFam" id="1.10.630.10:FF:000018">
    <property type="entry name" value="Cytochrome P450 monooxygenase"/>
    <property type="match status" value="1"/>
</dbReference>
<dbReference type="InterPro" id="IPR036396">
    <property type="entry name" value="Cyt_P450_sf"/>
</dbReference>
<dbReference type="GO" id="GO:0005737">
    <property type="term" value="C:cytoplasm"/>
    <property type="evidence" value="ECO:0007669"/>
    <property type="project" value="UniProtKB-SubCell"/>
</dbReference>
<dbReference type="Proteomes" id="UP000294947">
    <property type="component" value="Unassembled WGS sequence"/>
</dbReference>
<dbReference type="GO" id="GO:0004497">
    <property type="term" value="F:monooxygenase activity"/>
    <property type="evidence" value="ECO:0007669"/>
    <property type="project" value="UniProtKB-KW"/>
</dbReference>
<comment type="subcellular location">
    <subcellularLocation>
        <location evidence="1">Cytoplasm</location>
    </subcellularLocation>
</comment>
<evidence type="ECO:0000256" key="1">
    <source>
        <dbReference type="ARBA" id="ARBA00004496"/>
    </source>
</evidence>
<dbReference type="GO" id="GO:0020037">
    <property type="term" value="F:heme binding"/>
    <property type="evidence" value="ECO:0007669"/>
    <property type="project" value="InterPro"/>
</dbReference>
<evidence type="ECO:0000256" key="7">
    <source>
        <dbReference type="ARBA" id="ARBA00023004"/>
    </source>
</evidence>
<dbReference type="PANTHER" id="PTHR46696:SF1">
    <property type="entry name" value="CYTOCHROME P450 YJIB-RELATED"/>
    <property type="match status" value="1"/>
</dbReference>
<dbReference type="PRINTS" id="PR00359">
    <property type="entry name" value="BP450"/>
</dbReference>
<dbReference type="PANTHER" id="PTHR46696">
    <property type="entry name" value="P450, PUTATIVE (EUROFUNG)-RELATED"/>
    <property type="match status" value="1"/>
</dbReference>
<dbReference type="Pfam" id="PF00067">
    <property type="entry name" value="p450"/>
    <property type="match status" value="1"/>
</dbReference>
<dbReference type="InterPro" id="IPR001128">
    <property type="entry name" value="Cyt_P450"/>
</dbReference>
<dbReference type="CDD" id="cd11029">
    <property type="entry name" value="CYP107-like"/>
    <property type="match status" value="1"/>
</dbReference>
<comment type="similarity">
    <text evidence="2 9">Belongs to the cytochrome P450 family.</text>
</comment>
<dbReference type="GO" id="GO:0005506">
    <property type="term" value="F:iron ion binding"/>
    <property type="evidence" value="ECO:0007669"/>
    <property type="project" value="InterPro"/>
</dbReference>
<dbReference type="OrthoDB" id="5500002at2"/>
<keyword evidence="4 9" id="KW-0349">Heme</keyword>
<evidence type="ECO:0000256" key="2">
    <source>
        <dbReference type="ARBA" id="ARBA00010617"/>
    </source>
</evidence>
<keyword evidence="3" id="KW-0963">Cytoplasm</keyword>
<name>A0A4R4XW92_9PSEU</name>
<reference evidence="10 11" key="1">
    <citation type="submission" date="2019-03" db="EMBL/GenBank/DDBJ databases">
        <title>Draft genome sequences of novel Actinobacteria.</title>
        <authorList>
            <person name="Sahin N."/>
            <person name="Ay H."/>
            <person name="Saygin H."/>
        </authorList>
    </citation>
    <scope>NUCLEOTIDE SEQUENCE [LARGE SCALE GENOMIC DNA]</scope>
    <source>
        <strain evidence="10 11">7K502</strain>
    </source>
</reference>